<protein>
    <recommendedName>
        <fullName evidence="3">ATP-binding protein</fullName>
    </recommendedName>
</protein>
<sequence length="95" mass="9261">MSLAAIALGGVTTVTSADAEARGAGKGSNVTPTRTQGTGAALPDSQRRRGAGPLLGPLTGQSALADAPAAPITVSAPLLPGTPVPAGYHPRRAPR</sequence>
<reference evidence="2" key="2">
    <citation type="submission" date="2024-07" db="EMBL/GenBank/DDBJ databases">
        <title>Streptomyces haneummycinica sp. nov., a new antibiotic-producing actinobacterium isolated from marine sediment.</title>
        <authorList>
            <person name="Uemura M."/>
            <person name="Hamada M."/>
            <person name="Hirano S."/>
            <person name="Kobayashi K."/>
            <person name="Ohshiro T."/>
            <person name="Kobayashi T."/>
            <person name="Terahara T."/>
        </authorList>
    </citation>
    <scope>NUCLEOTIDE SEQUENCE</scope>
    <source>
        <strain evidence="2">KM77-8</strain>
    </source>
</reference>
<evidence type="ECO:0008006" key="3">
    <source>
        <dbReference type="Google" id="ProtNLM"/>
    </source>
</evidence>
<feature type="compositionally biased region" description="Polar residues" evidence="1">
    <location>
        <begin position="28"/>
        <end position="38"/>
    </location>
</feature>
<dbReference type="EMBL" id="AP035768">
    <property type="protein sequence ID" value="BFO15066.1"/>
    <property type="molecule type" value="Genomic_DNA"/>
</dbReference>
<name>A0AAT9HCE7_9ACTN</name>
<gene>
    <name evidence="2" type="ORF">SHKM778_14540</name>
</gene>
<accession>A0AAT9HCE7</accession>
<feature type="region of interest" description="Disordered" evidence="1">
    <location>
        <begin position="1"/>
        <end position="60"/>
    </location>
</feature>
<proteinExistence type="predicted"/>
<dbReference type="AlphaFoldDB" id="A0AAT9HCE7"/>
<reference evidence="2" key="1">
    <citation type="submission" date="2024-06" db="EMBL/GenBank/DDBJ databases">
        <authorList>
            <consortium name="consrtm"/>
            <person name="Uemura M."/>
            <person name="Terahara T."/>
        </authorList>
    </citation>
    <scope>NUCLEOTIDE SEQUENCE</scope>
    <source>
        <strain evidence="2">KM77-8</strain>
    </source>
</reference>
<evidence type="ECO:0000313" key="2">
    <source>
        <dbReference type="EMBL" id="BFO15066.1"/>
    </source>
</evidence>
<feature type="region of interest" description="Disordered" evidence="1">
    <location>
        <begin position="73"/>
        <end position="95"/>
    </location>
</feature>
<evidence type="ECO:0000256" key="1">
    <source>
        <dbReference type="SAM" id="MobiDB-lite"/>
    </source>
</evidence>
<organism evidence="2">
    <name type="scientific">Streptomyces haneummycinicus</name>
    <dbReference type="NCBI Taxonomy" id="3074435"/>
    <lineage>
        <taxon>Bacteria</taxon>
        <taxon>Bacillati</taxon>
        <taxon>Actinomycetota</taxon>
        <taxon>Actinomycetes</taxon>
        <taxon>Kitasatosporales</taxon>
        <taxon>Streptomycetaceae</taxon>
        <taxon>Streptomyces</taxon>
    </lineage>
</organism>